<dbReference type="SUPFAM" id="SSF54919">
    <property type="entry name" value="Nucleoside diphosphate kinase, NDK"/>
    <property type="match status" value="1"/>
</dbReference>
<dbReference type="Gene3D" id="3.30.70.141">
    <property type="entry name" value="Nucleoside diphosphate kinase-like domain"/>
    <property type="match status" value="1"/>
</dbReference>
<dbReference type="PROSITE" id="PS51374">
    <property type="entry name" value="NDPK_LIKE"/>
    <property type="match status" value="1"/>
</dbReference>
<dbReference type="GO" id="GO:0004550">
    <property type="term" value="F:nucleoside diphosphate kinase activity"/>
    <property type="evidence" value="ECO:0007669"/>
    <property type="project" value="UniProtKB-EC"/>
</dbReference>
<feature type="region of interest" description="Disordered" evidence="8">
    <location>
        <begin position="165"/>
        <end position="186"/>
    </location>
</feature>
<dbReference type="GO" id="GO:0009117">
    <property type="term" value="P:nucleotide metabolic process"/>
    <property type="evidence" value="ECO:0007669"/>
    <property type="project" value="UniProtKB-KW"/>
</dbReference>
<dbReference type="AlphaFoldDB" id="A0A895Y6H5"/>
<dbReference type="Proteomes" id="UP000662857">
    <property type="component" value="Chromosome"/>
</dbReference>
<dbReference type="InterPro" id="IPR034907">
    <property type="entry name" value="NDK-like_dom"/>
</dbReference>
<evidence type="ECO:0000256" key="2">
    <source>
        <dbReference type="ARBA" id="ARBA00008142"/>
    </source>
</evidence>
<evidence type="ECO:0000256" key="5">
    <source>
        <dbReference type="ARBA" id="ARBA00022777"/>
    </source>
</evidence>
<reference evidence="10" key="1">
    <citation type="submission" date="2021-02" db="EMBL/GenBank/DDBJ databases">
        <title>Natrosporangium hydrolyticum gen. nov., sp. nov, a haloalkaliphilic actinobacterium from a soda solonchak soil.</title>
        <authorList>
            <person name="Sorokin D.Y."/>
            <person name="Khijniak T.V."/>
            <person name="Zakharycheva A.P."/>
            <person name="Boueva O.V."/>
            <person name="Ariskina E.V."/>
            <person name="Hahnke R.L."/>
            <person name="Bunk B."/>
            <person name="Sproer C."/>
            <person name="Schumann P."/>
            <person name="Evtushenko L.I."/>
            <person name="Kublanov I.V."/>
        </authorList>
    </citation>
    <scope>NUCLEOTIDE SEQUENCE</scope>
    <source>
        <strain evidence="10">DSM 106523</strain>
    </source>
</reference>
<evidence type="ECO:0000313" key="11">
    <source>
        <dbReference type="Proteomes" id="UP000662857"/>
    </source>
</evidence>
<proteinExistence type="inferred from homology"/>
<name>A0A895Y6H5_9ACTN</name>
<dbReference type="Pfam" id="PF00334">
    <property type="entry name" value="NDK"/>
    <property type="match status" value="1"/>
</dbReference>
<evidence type="ECO:0000256" key="1">
    <source>
        <dbReference type="ARBA" id="ARBA00001946"/>
    </source>
</evidence>
<accession>A0A895Y6H5</accession>
<evidence type="ECO:0000313" key="10">
    <source>
        <dbReference type="EMBL" id="QSB12971.1"/>
    </source>
</evidence>
<keyword evidence="4" id="KW-0808">Transferase</keyword>
<dbReference type="EC" id="2.7.4.6" evidence="3"/>
<keyword evidence="11" id="KW-1185">Reference proteome</keyword>
<feature type="domain" description="Nucleoside diphosphate kinase-like" evidence="9">
    <location>
        <begin position="12"/>
        <end position="161"/>
    </location>
</feature>
<dbReference type="KEGG" id="nhy:JQS43_15025"/>
<comment type="cofactor">
    <cofactor evidence="1">
        <name>Mg(2+)</name>
        <dbReference type="ChEBI" id="CHEBI:18420"/>
    </cofactor>
</comment>
<evidence type="ECO:0000256" key="3">
    <source>
        <dbReference type="ARBA" id="ARBA00012966"/>
    </source>
</evidence>
<dbReference type="InterPro" id="IPR036850">
    <property type="entry name" value="NDK-like_dom_sf"/>
</dbReference>
<organism evidence="10 11">
    <name type="scientific">Natronosporangium hydrolyticum</name>
    <dbReference type="NCBI Taxonomy" id="2811111"/>
    <lineage>
        <taxon>Bacteria</taxon>
        <taxon>Bacillati</taxon>
        <taxon>Actinomycetota</taxon>
        <taxon>Actinomycetes</taxon>
        <taxon>Micromonosporales</taxon>
        <taxon>Micromonosporaceae</taxon>
        <taxon>Natronosporangium</taxon>
    </lineage>
</organism>
<dbReference type="RefSeq" id="WP_239675026.1">
    <property type="nucleotide sequence ID" value="NZ_CP070499.1"/>
</dbReference>
<dbReference type="EMBL" id="CP070499">
    <property type="protein sequence ID" value="QSB12971.1"/>
    <property type="molecule type" value="Genomic_DNA"/>
</dbReference>
<protein>
    <recommendedName>
        <fullName evidence="3">nucleoside-diphosphate kinase</fullName>
        <ecNumber evidence="3">2.7.4.6</ecNumber>
    </recommendedName>
</protein>
<evidence type="ECO:0000256" key="7">
    <source>
        <dbReference type="PROSITE-ProRule" id="PRU00706"/>
    </source>
</evidence>
<evidence type="ECO:0000256" key="6">
    <source>
        <dbReference type="ARBA" id="ARBA00023080"/>
    </source>
</evidence>
<comment type="similarity">
    <text evidence="2 7">Belongs to the NDK family.</text>
</comment>
<sequence length="186" mass="20222">MIMPEVDWSRWTVILLKPDCLARDLVRPVLTWVGRHVQVTGLRVIEPTEQQVFAHYDDILDLSAGLGVDVPGELRRIYVGQQAAVALGHGPDAAARVRAVLGDTDPALAGPNTIRGHFGEDSLSAARARGQLINNLIHTSDTTQAVSRDFAIWYGPDHAHLLTAPSPAQAVIPEPRTPDRQPGRTP</sequence>
<dbReference type="PANTHER" id="PTHR11349">
    <property type="entry name" value="NUCLEOSIDE DIPHOSPHATE KINASE"/>
    <property type="match status" value="1"/>
</dbReference>
<feature type="compositionally biased region" description="Basic and acidic residues" evidence="8">
    <location>
        <begin position="176"/>
        <end position="186"/>
    </location>
</feature>
<keyword evidence="6" id="KW-0546">Nucleotide metabolism</keyword>
<keyword evidence="5" id="KW-0418">Kinase</keyword>
<evidence type="ECO:0000256" key="4">
    <source>
        <dbReference type="ARBA" id="ARBA00022679"/>
    </source>
</evidence>
<evidence type="ECO:0000259" key="9">
    <source>
        <dbReference type="SMART" id="SM00562"/>
    </source>
</evidence>
<comment type="caution">
    <text evidence="7">Lacks conserved residue(s) required for the propagation of feature annotation.</text>
</comment>
<dbReference type="SMART" id="SM00562">
    <property type="entry name" value="NDK"/>
    <property type="match status" value="1"/>
</dbReference>
<gene>
    <name evidence="10" type="ORF">JQS43_15025</name>
</gene>
<evidence type="ECO:0000256" key="8">
    <source>
        <dbReference type="SAM" id="MobiDB-lite"/>
    </source>
</evidence>